<dbReference type="InParanoid" id="Q4UB76"/>
<dbReference type="OMA" id="LNWFKRD"/>
<sequence length="563" mass="64910">MINHIEENGSITLDEFTQSIISQKIFNIDENEVLTKLASAIKDKFSNLYDNTYLNIFDRSALSDCTYKSHLNLLFSVDANENERLSSFKSAPGSRQPSTILNWFKRDTSKYETSEKKVDIQECVNDQSDEEHSKKLVPIDIDEFGTLVISADMISFSSDSDADTDFEIVDLNTISGTSIPVREFDCLGEDDDTFLETASVNNCSTGDNLSSDGSKCSDLESVMADIPQDPDSDDIQPISANLEDCIHEPPKPPYSKYNLGNNVFVFYGNSNNFIGSYWVLTKVFDCDFKTLFATQNNLGNESIVIYNRKVQHFDCKILQELLTNEVLSLVKLKELLLTRHNKVTILENFEYLSGNWQVFMNKWFDSMHEKVFILLCNRLNKLDSRIKSFSLMFRIGGLDKHKFIDYIHRMSMKNANNNIKGCLSRLNVTEIVNRVDFDIIMTYNTVIEAQKNYMNAIRKHKIPYGHKLLRNLVHIILRAKTSEQIDSTINNLISDIFLDYGPYKLDVMLYDFYTRLIEMGNHELVPLKFGINHLLSKVNSYNIHVYLFYSIFDQHIYFILSFH</sequence>
<evidence type="ECO:0000313" key="2">
    <source>
        <dbReference type="Proteomes" id="UP000001950"/>
    </source>
</evidence>
<dbReference type="AlphaFoldDB" id="Q4UB76"/>
<dbReference type="OrthoDB" id="360916at2759"/>
<dbReference type="Proteomes" id="UP000001950">
    <property type="component" value="Chromosome 3"/>
</dbReference>
<dbReference type="EMBL" id="CR940352">
    <property type="protein sequence ID" value="CAI75925.1"/>
    <property type="molecule type" value="Genomic_DNA"/>
</dbReference>
<keyword evidence="2" id="KW-1185">Reference proteome</keyword>
<proteinExistence type="predicted"/>
<evidence type="ECO:0000313" key="1">
    <source>
        <dbReference type="EMBL" id="CAI75925.1"/>
    </source>
</evidence>
<dbReference type="STRING" id="5874.Q4UB76"/>
<dbReference type="VEuPathDB" id="PiroplasmaDB:TA17845"/>
<organism evidence="1 2">
    <name type="scientific">Theileria annulata</name>
    <dbReference type="NCBI Taxonomy" id="5874"/>
    <lineage>
        <taxon>Eukaryota</taxon>
        <taxon>Sar</taxon>
        <taxon>Alveolata</taxon>
        <taxon>Apicomplexa</taxon>
        <taxon>Aconoidasida</taxon>
        <taxon>Piroplasmida</taxon>
        <taxon>Theileriidae</taxon>
        <taxon>Theileria</taxon>
    </lineage>
</organism>
<protein>
    <submittedName>
        <fullName evidence="1">Uncharacterized protein</fullName>
    </submittedName>
</protein>
<dbReference type="eggNOG" id="ENOG502TN4K">
    <property type="taxonomic scope" value="Eukaryota"/>
</dbReference>
<accession>Q4UB76</accession>
<dbReference type="GeneID" id="3864988"/>
<reference evidence="1 2" key="1">
    <citation type="journal article" date="2005" name="Science">
        <title>Genome of the host-cell transforming parasite Theileria annulata compared with T. parva.</title>
        <authorList>
            <person name="Pain A."/>
            <person name="Renauld H."/>
            <person name="Berriman M."/>
            <person name="Murphy L."/>
            <person name="Yeats C.A."/>
            <person name="Weir W."/>
            <person name="Kerhornou A."/>
            <person name="Aslett M."/>
            <person name="Bishop R."/>
            <person name="Bouchier C."/>
            <person name="Cochet M."/>
            <person name="Coulson R.M.R."/>
            <person name="Cronin A."/>
            <person name="de Villiers E.P."/>
            <person name="Fraser A."/>
            <person name="Fosker N."/>
            <person name="Gardner M."/>
            <person name="Goble A."/>
            <person name="Griffiths-Jones S."/>
            <person name="Harris D.E."/>
            <person name="Katzer F."/>
            <person name="Larke N."/>
            <person name="Lord A."/>
            <person name="Maser P."/>
            <person name="McKellar S."/>
            <person name="Mooney P."/>
            <person name="Morton F."/>
            <person name="Nene V."/>
            <person name="O'Neil S."/>
            <person name="Price C."/>
            <person name="Quail M.A."/>
            <person name="Rabbinowitsch E."/>
            <person name="Rawlings N.D."/>
            <person name="Rutter S."/>
            <person name="Saunders D."/>
            <person name="Seeger K."/>
            <person name="Shah T."/>
            <person name="Squares R."/>
            <person name="Squares S."/>
            <person name="Tivey A."/>
            <person name="Walker A.R."/>
            <person name="Woodward J."/>
            <person name="Dobbelaere D.A.E."/>
            <person name="Langsley G."/>
            <person name="Rajandream M.A."/>
            <person name="McKeever D."/>
            <person name="Shiels B."/>
            <person name="Tait A."/>
            <person name="Barrell B.G."/>
            <person name="Hall N."/>
        </authorList>
    </citation>
    <scope>NUCLEOTIDE SEQUENCE [LARGE SCALE GENOMIC DNA]</scope>
    <source>
        <strain evidence="2">Ankara</strain>
    </source>
</reference>
<gene>
    <name evidence="1" type="ORF">TA17845</name>
</gene>
<dbReference type="RefSeq" id="XP_955401.1">
    <property type="nucleotide sequence ID" value="XM_950308.1"/>
</dbReference>
<dbReference type="KEGG" id="tan:TA17845"/>
<name>Q4UB76_THEAN</name>